<dbReference type="AlphaFoldDB" id="A0A5C7B1U4"/>
<protein>
    <submittedName>
        <fullName evidence="1">Uncharacterized protein</fullName>
    </submittedName>
</protein>
<dbReference type="EMBL" id="VORW01000002">
    <property type="protein sequence ID" value="TXE13739.1"/>
    <property type="molecule type" value="Genomic_DNA"/>
</dbReference>
<dbReference type="OrthoDB" id="1273722at2"/>
<gene>
    <name evidence="1" type="ORF">ESV85_07180</name>
</gene>
<evidence type="ECO:0000313" key="1">
    <source>
        <dbReference type="EMBL" id="TXE13739.1"/>
    </source>
</evidence>
<dbReference type="Proteomes" id="UP000321935">
    <property type="component" value="Unassembled WGS sequence"/>
</dbReference>
<organism evidence="1 2">
    <name type="scientific">Algoriphagus aquimarinus</name>
    <dbReference type="NCBI Taxonomy" id="237018"/>
    <lineage>
        <taxon>Bacteria</taxon>
        <taxon>Pseudomonadati</taxon>
        <taxon>Bacteroidota</taxon>
        <taxon>Cytophagia</taxon>
        <taxon>Cytophagales</taxon>
        <taxon>Cyclobacteriaceae</taxon>
        <taxon>Algoriphagus</taxon>
    </lineage>
</organism>
<evidence type="ECO:0000313" key="2">
    <source>
        <dbReference type="Proteomes" id="UP000321935"/>
    </source>
</evidence>
<dbReference type="RefSeq" id="WP_146916099.1">
    <property type="nucleotide sequence ID" value="NZ_VORW01000002.1"/>
</dbReference>
<reference evidence="1 2" key="1">
    <citation type="submission" date="2019-08" db="EMBL/GenBank/DDBJ databases">
        <title>Genomes sequence of Algoriphagus aquimarinus ACAM450.</title>
        <authorList>
            <person name="Bowman J.P."/>
        </authorList>
    </citation>
    <scope>NUCLEOTIDE SEQUENCE [LARGE SCALE GENOMIC DNA]</scope>
    <source>
        <strain evidence="1 2">ACAM 450</strain>
    </source>
</reference>
<proteinExistence type="predicted"/>
<comment type="caution">
    <text evidence="1">The sequence shown here is derived from an EMBL/GenBank/DDBJ whole genome shotgun (WGS) entry which is preliminary data.</text>
</comment>
<accession>A0A5C7B1U4</accession>
<sequence length="90" mass="10486">MDFLFRTPLLTFDPRNQEDIEKNWEQIIQAITYSSPDFALAIKGKKYSNLTKHQQEKLQSDAVFNIKYQIDVSSCQSFEIPEEDVLTAII</sequence>
<name>A0A5C7B1U4_9BACT</name>